<evidence type="ECO:0000256" key="3">
    <source>
        <dbReference type="ARBA" id="ARBA00022692"/>
    </source>
</evidence>
<dbReference type="PANTHER" id="PTHR10165">
    <property type="entry name" value="LIPID PHOSPHATE PHOSPHATASE"/>
    <property type="match status" value="1"/>
</dbReference>
<keyword evidence="5 6" id="KW-0472">Membrane</keyword>
<evidence type="ECO:0000259" key="7">
    <source>
        <dbReference type="SMART" id="SM00014"/>
    </source>
</evidence>
<dbReference type="SUPFAM" id="SSF48317">
    <property type="entry name" value="Acid phosphatase/Vanadium-dependent haloperoxidase"/>
    <property type="match status" value="1"/>
</dbReference>
<accession>A0A8I6RN67</accession>
<dbReference type="GO" id="GO:0007165">
    <property type="term" value="P:signal transduction"/>
    <property type="evidence" value="ECO:0007669"/>
    <property type="project" value="TreeGrafter"/>
</dbReference>
<reference evidence="8" key="1">
    <citation type="submission" date="2022-01" db="UniProtKB">
        <authorList>
            <consortium name="EnsemblMetazoa"/>
        </authorList>
    </citation>
    <scope>IDENTIFICATION</scope>
</reference>
<sequence>MFGEKMSVRTYRVIGDGVCAVVVLMFALTLMSKNVLDPFQRGFFCEDASIKYPVKPVTTSKWTIFTITFIFPLLLLMTYEIILYYCKHRRFNIQMMYNVYNQEVVYIFGLCLSLSFNCMIKLMIGRLRPTFYEACGTGIDCNSPDNRYVYLTNFTCSMASKQRVWELRQSFPSSSSTAVTLAMVYISLFIEAKLGWKGMHLAKRAIQMLLISIAIFIAITKVSDYTNHWSDVLVGMAIGAVSAFFMGFFMSDMFEPEERPLDSDISLR</sequence>
<protein>
    <recommendedName>
        <fullName evidence="7">Phosphatidic acid phosphatase type 2/haloperoxidase domain-containing protein</fullName>
    </recommendedName>
</protein>
<dbReference type="KEGG" id="clec:106665810"/>
<comment type="subcellular location">
    <subcellularLocation>
        <location evidence="1">Membrane</location>
        <topology evidence="1">Multi-pass membrane protein</topology>
    </subcellularLocation>
</comment>
<dbReference type="SMART" id="SM00014">
    <property type="entry name" value="acidPPc"/>
    <property type="match status" value="1"/>
</dbReference>
<dbReference type="OMA" id="FWGNSQE"/>
<dbReference type="GO" id="GO:0006644">
    <property type="term" value="P:phospholipid metabolic process"/>
    <property type="evidence" value="ECO:0007669"/>
    <property type="project" value="InterPro"/>
</dbReference>
<dbReference type="GeneID" id="106665810"/>
<dbReference type="PANTHER" id="PTHR10165:SF103">
    <property type="entry name" value="PHOSPHOLIPID PHOSPHATASE HOMOLOG 1.2 HOMOLOG"/>
    <property type="match status" value="1"/>
</dbReference>
<evidence type="ECO:0000313" key="9">
    <source>
        <dbReference type="Proteomes" id="UP000494040"/>
    </source>
</evidence>
<dbReference type="InterPro" id="IPR043216">
    <property type="entry name" value="PAP-like"/>
</dbReference>
<dbReference type="AlphaFoldDB" id="A0A8I6RN67"/>
<feature type="transmembrane region" description="Helical" evidence="6">
    <location>
        <begin position="62"/>
        <end position="83"/>
    </location>
</feature>
<feature type="domain" description="Phosphatidic acid phosphatase type 2/haloperoxidase" evidence="7">
    <location>
        <begin position="103"/>
        <end position="247"/>
    </location>
</feature>
<dbReference type="OrthoDB" id="8907274at2759"/>
<keyword evidence="4 6" id="KW-1133">Transmembrane helix</keyword>
<feature type="transmembrane region" description="Helical" evidence="6">
    <location>
        <begin position="12"/>
        <end position="31"/>
    </location>
</feature>
<dbReference type="GO" id="GO:0005886">
    <property type="term" value="C:plasma membrane"/>
    <property type="evidence" value="ECO:0007669"/>
    <property type="project" value="TreeGrafter"/>
</dbReference>
<feature type="transmembrane region" description="Helical" evidence="6">
    <location>
        <begin position="104"/>
        <end position="124"/>
    </location>
</feature>
<comment type="similarity">
    <text evidence="2">Belongs to the PA-phosphatase related phosphoesterase family.</text>
</comment>
<dbReference type="Gene3D" id="1.20.144.10">
    <property type="entry name" value="Phosphatidic acid phosphatase type 2/haloperoxidase"/>
    <property type="match status" value="1"/>
</dbReference>
<evidence type="ECO:0000256" key="4">
    <source>
        <dbReference type="ARBA" id="ARBA00022989"/>
    </source>
</evidence>
<dbReference type="GO" id="GO:0046839">
    <property type="term" value="P:phospholipid dephosphorylation"/>
    <property type="evidence" value="ECO:0007669"/>
    <property type="project" value="TreeGrafter"/>
</dbReference>
<feature type="transmembrane region" description="Helical" evidence="6">
    <location>
        <begin position="171"/>
        <end position="189"/>
    </location>
</feature>
<organism evidence="8 9">
    <name type="scientific">Cimex lectularius</name>
    <name type="common">Bed bug</name>
    <name type="synonym">Acanthia lectularia</name>
    <dbReference type="NCBI Taxonomy" id="79782"/>
    <lineage>
        <taxon>Eukaryota</taxon>
        <taxon>Metazoa</taxon>
        <taxon>Ecdysozoa</taxon>
        <taxon>Arthropoda</taxon>
        <taxon>Hexapoda</taxon>
        <taxon>Insecta</taxon>
        <taxon>Pterygota</taxon>
        <taxon>Neoptera</taxon>
        <taxon>Paraneoptera</taxon>
        <taxon>Hemiptera</taxon>
        <taxon>Heteroptera</taxon>
        <taxon>Panheteroptera</taxon>
        <taxon>Cimicomorpha</taxon>
        <taxon>Cimicidae</taxon>
        <taxon>Cimex</taxon>
    </lineage>
</organism>
<evidence type="ECO:0000256" key="5">
    <source>
        <dbReference type="ARBA" id="ARBA00023136"/>
    </source>
</evidence>
<keyword evidence="3 6" id="KW-0812">Transmembrane</keyword>
<feature type="transmembrane region" description="Helical" evidence="6">
    <location>
        <begin position="232"/>
        <end position="250"/>
    </location>
</feature>
<dbReference type="EnsemblMetazoa" id="XM_014392546.2">
    <property type="protein sequence ID" value="XP_014248032.1"/>
    <property type="gene ID" value="LOC106665810"/>
</dbReference>
<name>A0A8I6RN67_CIMLE</name>
<dbReference type="Pfam" id="PF01569">
    <property type="entry name" value="PAP2"/>
    <property type="match status" value="1"/>
</dbReference>
<keyword evidence="9" id="KW-1185">Reference proteome</keyword>
<evidence type="ECO:0000256" key="6">
    <source>
        <dbReference type="SAM" id="Phobius"/>
    </source>
</evidence>
<dbReference type="InterPro" id="IPR000326">
    <property type="entry name" value="PAP2/HPO"/>
</dbReference>
<dbReference type="InterPro" id="IPR036938">
    <property type="entry name" value="PAP2/HPO_sf"/>
</dbReference>
<evidence type="ECO:0000313" key="8">
    <source>
        <dbReference type="EnsemblMetazoa" id="XP_014248032.1"/>
    </source>
</evidence>
<dbReference type="GO" id="GO:0008195">
    <property type="term" value="F:phosphatidate phosphatase activity"/>
    <property type="evidence" value="ECO:0007669"/>
    <property type="project" value="TreeGrafter"/>
</dbReference>
<evidence type="ECO:0000256" key="2">
    <source>
        <dbReference type="ARBA" id="ARBA00008816"/>
    </source>
</evidence>
<evidence type="ECO:0000256" key="1">
    <source>
        <dbReference type="ARBA" id="ARBA00004141"/>
    </source>
</evidence>
<dbReference type="Proteomes" id="UP000494040">
    <property type="component" value="Unassembled WGS sequence"/>
</dbReference>
<feature type="transmembrane region" description="Helical" evidence="6">
    <location>
        <begin position="201"/>
        <end position="220"/>
    </location>
</feature>
<dbReference type="RefSeq" id="XP_014248032.1">
    <property type="nucleotide sequence ID" value="XM_014392546.2"/>
</dbReference>
<proteinExistence type="inferred from homology"/>